<reference evidence="4 5" key="1">
    <citation type="submission" date="2020-04" db="EMBL/GenBank/DDBJ databases">
        <title>Plant Genome Project.</title>
        <authorList>
            <person name="Zhang R.-G."/>
        </authorList>
    </citation>
    <scope>NUCLEOTIDE SEQUENCE [LARGE SCALE GENOMIC DNA]</scope>
    <source>
        <strain evidence="4">YNK0</strain>
        <tissue evidence="4">Leaf</tissue>
    </source>
</reference>
<dbReference type="NCBIfam" id="TIGR00756">
    <property type="entry name" value="PPR"/>
    <property type="match status" value="4"/>
</dbReference>
<sequence length="661" mass="74979">MAVPLSLQFQCLFQCQKPINRSRNKQLEKFQIRLSMKSGDLALTYQMFDEIPLSDTFAWNTLIRTHLSNGDSDHVISIYQQMLLRGVRPDKHTLPRVLTASRLSGCLFYGRQIHGQALKLGFSHDGYVITALMSMYGHLDGAETAQWLFDRSPRRNSVSWTLLAGLYTMQDKPSLAIHTFHQMVDLNAEIDPVALATAIGACGRLKSLLEGRKVHEVARKCGLVLDLLVSNSLLKMYFDCSSINDARAVFDQMPSRDAISWTAIVRGYVKNGEFNEGLKLFRLMNVEGVKLDSLSVSSVLPACARISACKNGKEVHGYIIKNLINSNLTVQNAVMDMYVKSGCIEAASKLFAGMRERDDVSWTVMILGYSLHGQGELAVELFHEMERSTSTKPNQFIYVAVLHACCTARMVHEGRFYFNCIREPKVEHCALLVTLLARVGLFDEARIFIEEHGIERHTEVQKALLDGCRIYHNTKLGKRVIDQLCNLEPLNAENYVLLSNLYAASAKWDMVNRVRATIQDMGLRPKRAHSWIEIRNKVHAFGVGDVSHPRSERIYWELQCLMKKMEEEEGYVHDADFGLHNVDEERECIPIGHSEMLAISFGLISTPPRATILITKNLRVCHNCHESAKIISKIVEREIILKDPNCFHHFKDGICSCRDFW</sequence>
<dbReference type="InterPro" id="IPR046960">
    <property type="entry name" value="PPR_At4g14850-like_plant"/>
</dbReference>
<dbReference type="GO" id="GO:0003723">
    <property type="term" value="F:RNA binding"/>
    <property type="evidence" value="ECO:0007669"/>
    <property type="project" value="InterPro"/>
</dbReference>
<dbReference type="Pfam" id="PF13041">
    <property type="entry name" value="PPR_2"/>
    <property type="match status" value="3"/>
</dbReference>
<feature type="repeat" description="PPR" evidence="2">
    <location>
        <begin position="358"/>
        <end position="388"/>
    </location>
</feature>
<dbReference type="InterPro" id="IPR046848">
    <property type="entry name" value="E_motif"/>
</dbReference>
<dbReference type="Pfam" id="PF14432">
    <property type="entry name" value="DYW_deaminase"/>
    <property type="match status" value="1"/>
</dbReference>
<accession>A0A834ZNU8</accession>
<dbReference type="InterPro" id="IPR002885">
    <property type="entry name" value="PPR_rpt"/>
</dbReference>
<dbReference type="OrthoDB" id="743409at2759"/>
<dbReference type="PANTHER" id="PTHR47926">
    <property type="entry name" value="PENTATRICOPEPTIDE REPEAT-CONTAINING PROTEIN"/>
    <property type="match status" value="1"/>
</dbReference>
<dbReference type="Pfam" id="PF20431">
    <property type="entry name" value="E_motif"/>
    <property type="match status" value="1"/>
</dbReference>
<gene>
    <name evidence="4" type="ORF">HHK36_007674</name>
</gene>
<dbReference type="EMBL" id="JABCRI010000004">
    <property type="protein sequence ID" value="KAF8408518.1"/>
    <property type="molecule type" value="Genomic_DNA"/>
</dbReference>
<dbReference type="Pfam" id="PF01535">
    <property type="entry name" value="PPR"/>
    <property type="match status" value="1"/>
</dbReference>
<feature type="repeat" description="PPR" evidence="2">
    <location>
        <begin position="55"/>
        <end position="89"/>
    </location>
</feature>
<feature type="domain" description="DYW" evidence="3">
    <location>
        <begin position="570"/>
        <end position="661"/>
    </location>
</feature>
<dbReference type="InterPro" id="IPR032867">
    <property type="entry name" value="DYW_dom"/>
</dbReference>
<dbReference type="OMA" id="KKAYSWI"/>
<dbReference type="FunFam" id="1.25.40.10:FF:000344">
    <property type="entry name" value="Pentatricopeptide repeat-containing protein"/>
    <property type="match status" value="1"/>
</dbReference>
<dbReference type="Proteomes" id="UP000655225">
    <property type="component" value="Unassembled WGS sequence"/>
</dbReference>
<dbReference type="FunFam" id="1.25.40.10:FF:000090">
    <property type="entry name" value="Pentatricopeptide repeat-containing protein, chloroplastic"/>
    <property type="match status" value="1"/>
</dbReference>
<dbReference type="InterPro" id="IPR011990">
    <property type="entry name" value="TPR-like_helical_dom_sf"/>
</dbReference>
<proteinExistence type="predicted"/>
<name>A0A834ZNU8_TETSI</name>
<evidence type="ECO:0000259" key="3">
    <source>
        <dbReference type="Pfam" id="PF14432"/>
    </source>
</evidence>
<keyword evidence="5" id="KW-1185">Reference proteome</keyword>
<dbReference type="GO" id="GO:0009451">
    <property type="term" value="P:RNA modification"/>
    <property type="evidence" value="ECO:0007669"/>
    <property type="project" value="InterPro"/>
</dbReference>
<comment type="caution">
    <text evidence="4">The sequence shown here is derived from an EMBL/GenBank/DDBJ whole genome shotgun (WGS) entry which is preliminary data.</text>
</comment>
<evidence type="ECO:0000256" key="2">
    <source>
        <dbReference type="PROSITE-ProRule" id="PRU00708"/>
    </source>
</evidence>
<keyword evidence="1" id="KW-0677">Repeat</keyword>
<dbReference type="PROSITE" id="PS51375">
    <property type="entry name" value="PPR"/>
    <property type="match status" value="3"/>
</dbReference>
<feature type="repeat" description="PPR" evidence="2">
    <location>
        <begin position="257"/>
        <end position="291"/>
    </location>
</feature>
<evidence type="ECO:0000256" key="1">
    <source>
        <dbReference type="ARBA" id="ARBA00022737"/>
    </source>
</evidence>
<dbReference type="AlphaFoldDB" id="A0A834ZNU8"/>
<dbReference type="Gene3D" id="1.25.40.10">
    <property type="entry name" value="Tetratricopeptide repeat domain"/>
    <property type="match status" value="3"/>
</dbReference>
<evidence type="ECO:0000313" key="5">
    <source>
        <dbReference type="Proteomes" id="UP000655225"/>
    </source>
</evidence>
<organism evidence="4 5">
    <name type="scientific">Tetracentron sinense</name>
    <name type="common">Spur-leaf</name>
    <dbReference type="NCBI Taxonomy" id="13715"/>
    <lineage>
        <taxon>Eukaryota</taxon>
        <taxon>Viridiplantae</taxon>
        <taxon>Streptophyta</taxon>
        <taxon>Embryophyta</taxon>
        <taxon>Tracheophyta</taxon>
        <taxon>Spermatophyta</taxon>
        <taxon>Magnoliopsida</taxon>
        <taxon>Trochodendrales</taxon>
        <taxon>Trochodendraceae</taxon>
        <taxon>Tetracentron</taxon>
    </lineage>
</organism>
<protein>
    <recommendedName>
        <fullName evidence="3">DYW domain-containing protein</fullName>
    </recommendedName>
</protein>
<dbReference type="GO" id="GO:0008270">
    <property type="term" value="F:zinc ion binding"/>
    <property type="evidence" value="ECO:0007669"/>
    <property type="project" value="InterPro"/>
</dbReference>
<evidence type="ECO:0000313" key="4">
    <source>
        <dbReference type="EMBL" id="KAF8408518.1"/>
    </source>
</evidence>
<dbReference type="PANTHER" id="PTHR47926:SF347">
    <property type="entry name" value="PENTATRICOPEPTIDE REPEAT-CONTAINING PROTEIN"/>
    <property type="match status" value="1"/>
</dbReference>